<feature type="transmembrane region" description="Helical" evidence="1">
    <location>
        <begin position="20"/>
        <end position="36"/>
    </location>
</feature>
<evidence type="ECO:0008006" key="6">
    <source>
        <dbReference type="Google" id="ProtNLM"/>
    </source>
</evidence>
<keyword evidence="1" id="KW-1133">Transmembrane helix</keyword>
<dbReference type="Proteomes" id="UP000283341">
    <property type="component" value="Unassembled WGS sequence"/>
</dbReference>
<dbReference type="EMBL" id="VVYV01000170">
    <property type="protein sequence ID" value="KAA5409263.1"/>
    <property type="molecule type" value="Genomic_DNA"/>
</dbReference>
<name>A0A120A074_9BACE</name>
<accession>A0A120A074</accession>
<reference evidence="3 4" key="1">
    <citation type="submission" date="2018-08" db="EMBL/GenBank/DDBJ databases">
        <title>A genome reference for cultivated species of the human gut microbiota.</title>
        <authorList>
            <person name="Zou Y."/>
            <person name="Xue W."/>
            <person name="Luo G."/>
        </authorList>
    </citation>
    <scope>NUCLEOTIDE SEQUENCE [LARGE SCALE GENOMIC DNA]</scope>
    <source>
        <strain evidence="3 4">AF22-3AC</strain>
    </source>
</reference>
<sequence>MIKSTRKNKKKKSIQTKINWIISITLMIFLPIAYVHKRQMLKESGVTICKIVGQQLRPGSSAFRGKQVIVEYFVDGQHYENIEFEPSVPYAIGDCFKLKYSLEKPRIADVLWDEGKQPCMSE</sequence>
<keyword evidence="1" id="KW-0812">Transmembrane</keyword>
<dbReference type="RefSeq" id="WP_007219180.1">
    <property type="nucleotide sequence ID" value="NZ_CABMLT010000058.1"/>
</dbReference>
<protein>
    <recommendedName>
        <fullName evidence="6">DUF3592 domain-containing protein</fullName>
    </recommendedName>
</protein>
<reference evidence="2 5" key="2">
    <citation type="journal article" date="2019" name="Nat. Med.">
        <title>A library of human gut bacterial isolates paired with longitudinal multiomics data enables mechanistic microbiome research.</title>
        <authorList>
            <person name="Poyet M."/>
            <person name="Groussin M."/>
            <person name="Gibbons S.M."/>
            <person name="Avila-Pacheco J."/>
            <person name="Jiang X."/>
            <person name="Kearney S.M."/>
            <person name="Perrotta A.R."/>
            <person name="Berdy B."/>
            <person name="Zhao S."/>
            <person name="Lieberman T.D."/>
            <person name="Swanson P.K."/>
            <person name="Smith M."/>
            <person name="Roesemann S."/>
            <person name="Alexander J.E."/>
            <person name="Rich S.A."/>
            <person name="Livny J."/>
            <person name="Vlamakis H."/>
            <person name="Clish C."/>
            <person name="Bullock K."/>
            <person name="Deik A."/>
            <person name="Scott J."/>
            <person name="Pierce K.A."/>
            <person name="Xavier R.J."/>
            <person name="Alm E.J."/>
        </authorList>
    </citation>
    <scope>NUCLEOTIDE SEQUENCE [LARGE SCALE GENOMIC DNA]</scope>
    <source>
        <strain evidence="2 5">BIOML-A6</strain>
    </source>
</reference>
<dbReference type="AlphaFoldDB" id="A0A120A074"/>
<dbReference type="EMBL" id="QRVJ01000066">
    <property type="protein sequence ID" value="RGS29502.1"/>
    <property type="molecule type" value="Genomic_DNA"/>
</dbReference>
<evidence type="ECO:0000313" key="5">
    <source>
        <dbReference type="Proteomes" id="UP000448877"/>
    </source>
</evidence>
<comment type="caution">
    <text evidence="3">The sequence shown here is derived from an EMBL/GenBank/DDBJ whole genome shotgun (WGS) entry which is preliminary data.</text>
</comment>
<dbReference type="GeneID" id="66305639"/>
<keyword evidence="1" id="KW-0472">Membrane</keyword>
<evidence type="ECO:0000256" key="1">
    <source>
        <dbReference type="SAM" id="Phobius"/>
    </source>
</evidence>
<evidence type="ECO:0000313" key="2">
    <source>
        <dbReference type="EMBL" id="KAA5409263.1"/>
    </source>
</evidence>
<gene>
    <name evidence="3" type="ORF">DWX97_27120</name>
    <name evidence="2" type="ORF">F2Y81_29980</name>
</gene>
<organism evidence="3 4">
    <name type="scientific">Bacteroides cellulosilyticus</name>
    <dbReference type="NCBI Taxonomy" id="246787"/>
    <lineage>
        <taxon>Bacteria</taxon>
        <taxon>Pseudomonadati</taxon>
        <taxon>Bacteroidota</taxon>
        <taxon>Bacteroidia</taxon>
        <taxon>Bacteroidales</taxon>
        <taxon>Bacteroidaceae</taxon>
        <taxon>Bacteroides</taxon>
    </lineage>
</organism>
<evidence type="ECO:0000313" key="4">
    <source>
        <dbReference type="Proteomes" id="UP000283341"/>
    </source>
</evidence>
<proteinExistence type="predicted"/>
<dbReference type="Proteomes" id="UP000448877">
    <property type="component" value="Unassembled WGS sequence"/>
</dbReference>
<evidence type="ECO:0000313" key="3">
    <source>
        <dbReference type="EMBL" id="RGS29502.1"/>
    </source>
</evidence>